<evidence type="ECO:0000256" key="13">
    <source>
        <dbReference type="ARBA" id="ARBA00023303"/>
    </source>
</evidence>
<evidence type="ECO:0000256" key="1">
    <source>
        <dbReference type="ARBA" id="ARBA00004141"/>
    </source>
</evidence>
<keyword evidence="5 15" id="KW-0812">Transmembrane</keyword>
<keyword evidence="4" id="KW-0813">Transport</keyword>
<proteinExistence type="inferred from homology"/>
<keyword evidence="18" id="KW-1185">Reference proteome</keyword>
<evidence type="ECO:0000256" key="5">
    <source>
        <dbReference type="ARBA" id="ARBA00022692"/>
    </source>
</evidence>
<protein>
    <recommendedName>
        <fullName evidence="16">Ionotropic glutamate receptor C-terminal domain-containing protein</fullName>
    </recommendedName>
</protein>
<evidence type="ECO:0000313" key="17">
    <source>
        <dbReference type="EMBL" id="TXG54727.1"/>
    </source>
</evidence>
<keyword evidence="9 15" id="KW-0472">Membrane</keyword>
<evidence type="ECO:0000256" key="15">
    <source>
        <dbReference type="SAM" id="Phobius"/>
    </source>
</evidence>
<dbReference type="Pfam" id="PF00060">
    <property type="entry name" value="Lig_chan"/>
    <property type="match status" value="2"/>
</dbReference>
<keyword evidence="8" id="KW-0406">Ion transport</keyword>
<evidence type="ECO:0000256" key="9">
    <source>
        <dbReference type="ARBA" id="ARBA00023136"/>
    </source>
</evidence>
<gene>
    <name evidence="17" type="ORF">EZV62_019983</name>
</gene>
<feature type="transmembrane region" description="Helical" evidence="15">
    <location>
        <begin position="115"/>
        <end position="133"/>
    </location>
</feature>
<dbReference type="Proteomes" id="UP000323000">
    <property type="component" value="Chromosome 9"/>
</dbReference>
<dbReference type="FunFam" id="1.10.287.70:FF:000037">
    <property type="entry name" value="Glutamate receptor"/>
    <property type="match status" value="1"/>
</dbReference>
<feature type="transmembrane region" description="Helical" evidence="15">
    <location>
        <begin position="470"/>
        <end position="494"/>
    </location>
</feature>
<dbReference type="InterPro" id="IPR001320">
    <property type="entry name" value="Iontro_rcpt_C"/>
</dbReference>
<feature type="transmembrane region" description="Helical" evidence="15">
    <location>
        <begin position="440"/>
        <end position="458"/>
    </location>
</feature>
<sequence>MGRSSWPGKSVNIIPRQQLNDVFRAAIEELDYQVDYELTPFVNATGQCNGTYTELIDQNFFQNYDGAVGDVTITANRSLHVDFTLPYTECCLFVLTGFVIWLIERPINDEFQGSMSQQIGIIFWFSFSTLVFAHKEKLQSNLSRFVVIVWMFVVLILTSSYTATLTSMITVQHIQLNSKENYIGYRTDNSLITNTKGVISNLNFKNTNLKSFISTDDYANALSRGIKNSGVSAIIDEIPYIKIFLSKYSADYSMVKTIPSYLFFFAPSFASHGDSSWPNKKLRLAVPQKSGRFPELVSINRDLRTNTTTISGFCIDVFKAAIKELDYPVDYESIPFVNATGQPNGTYGELIDQIFFQKYDGAVGDVTITANRSLYVDFTLPYTDLGVGMIAPKGSNYNMWIFLKPLTTDLWLSSAAFFVLTGFVIWLIERPINDEFQGSMSQQIGIIFWFSFSTLVFAHKEKLRSNLSRFVVIVWVFVVLILTSSYTATLTSMITVQHIQLNSKENYIGYRSDNSPITNTKGVISNLNFKNTNLKSFTSTDDYANALSRGIKNGGVSAIIDEIPYIKVFLSKYSADYSMFKTIPNTNGFAFVFRKGCPLVPDLSRAIAKLREDGKLDMMENAWFKSRQSTFTSSDSEDPSNNNYVNPLTLDSFRGLFLITGVSSTLALAILYSCWLYKNWHVMKNCNFRDLIRTRFEFMKEYLSKKIYHRTGETNVIHPAE</sequence>
<dbReference type="GO" id="GO:0016020">
    <property type="term" value="C:membrane"/>
    <property type="evidence" value="ECO:0007669"/>
    <property type="project" value="UniProtKB-SubCell"/>
</dbReference>
<evidence type="ECO:0000259" key="16">
    <source>
        <dbReference type="SMART" id="SM00079"/>
    </source>
</evidence>
<name>A0A5C7HCU0_9ROSI</name>
<evidence type="ECO:0000256" key="2">
    <source>
        <dbReference type="ARBA" id="ARBA00008685"/>
    </source>
</evidence>
<comment type="similarity">
    <text evidence="2">Belongs to the glutamate-gated ion channel (TC 1.A.10.1) family.</text>
</comment>
<evidence type="ECO:0000256" key="12">
    <source>
        <dbReference type="ARBA" id="ARBA00023286"/>
    </source>
</evidence>
<dbReference type="InterPro" id="IPR015683">
    <property type="entry name" value="Ionotropic_Glu_rcpt"/>
</dbReference>
<evidence type="ECO:0000256" key="6">
    <source>
        <dbReference type="ARBA" id="ARBA00022729"/>
    </source>
</evidence>
<evidence type="ECO:0000256" key="7">
    <source>
        <dbReference type="ARBA" id="ARBA00022989"/>
    </source>
</evidence>
<feature type="transmembrane region" description="Helical" evidence="15">
    <location>
        <begin position="410"/>
        <end position="428"/>
    </location>
</feature>
<dbReference type="Gene3D" id="1.10.287.70">
    <property type="match status" value="2"/>
</dbReference>
<dbReference type="InterPro" id="IPR019594">
    <property type="entry name" value="Glu/Gly-bd"/>
</dbReference>
<dbReference type="EMBL" id="VAHF01000009">
    <property type="protein sequence ID" value="TXG54727.1"/>
    <property type="molecule type" value="Genomic_DNA"/>
</dbReference>
<keyword evidence="7 15" id="KW-1133">Transmembrane helix</keyword>
<dbReference type="PANTHER" id="PTHR18966">
    <property type="entry name" value="IONOTROPIC GLUTAMATE RECEPTOR"/>
    <property type="match status" value="1"/>
</dbReference>
<keyword evidence="10" id="KW-0675">Receptor</keyword>
<comment type="subcellular location">
    <subcellularLocation>
        <location evidence="1">Membrane</location>
        <topology evidence="1">Multi-pass membrane protein</topology>
    </subcellularLocation>
</comment>
<dbReference type="Gene3D" id="3.40.190.10">
    <property type="entry name" value="Periplasmic binding protein-like II"/>
    <property type="match status" value="2"/>
</dbReference>
<evidence type="ECO:0000256" key="10">
    <source>
        <dbReference type="ARBA" id="ARBA00023170"/>
    </source>
</evidence>
<reference evidence="18" key="1">
    <citation type="journal article" date="2019" name="Gigascience">
        <title>De novo genome assembly of the endangered Acer yangbiense, a plant species with extremely small populations endemic to Yunnan Province, China.</title>
        <authorList>
            <person name="Yang J."/>
            <person name="Wariss H.M."/>
            <person name="Tao L."/>
            <person name="Zhang R."/>
            <person name="Yun Q."/>
            <person name="Hollingsworth P."/>
            <person name="Dao Z."/>
            <person name="Luo G."/>
            <person name="Guo H."/>
            <person name="Ma Y."/>
            <person name="Sun W."/>
        </authorList>
    </citation>
    <scope>NUCLEOTIDE SEQUENCE [LARGE SCALE GENOMIC DNA]</scope>
    <source>
        <strain evidence="18">cv. Malutang</strain>
    </source>
</reference>
<evidence type="ECO:0000256" key="14">
    <source>
        <dbReference type="ARBA" id="ARBA00049638"/>
    </source>
</evidence>
<comment type="caution">
    <text evidence="17">The sequence shown here is derived from an EMBL/GenBank/DDBJ whole genome shotgun (WGS) entry which is preliminary data.</text>
</comment>
<dbReference type="SUPFAM" id="SSF53850">
    <property type="entry name" value="Periplasmic binding protein-like II"/>
    <property type="match status" value="2"/>
</dbReference>
<dbReference type="GO" id="GO:0015276">
    <property type="term" value="F:ligand-gated monoatomic ion channel activity"/>
    <property type="evidence" value="ECO:0007669"/>
    <property type="project" value="InterPro"/>
</dbReference>
<evidence type="ECO:0000256" key="11">
    <source>
        <dbReference type="ARBA" id="ARBA00023180"/>
    </source>
</evidence>
<dbReference type="SMART" id="SM00079">
    <property type="entry name" value="PBPe"/>
    <property type="match status" value="1"/>
</dbReference>
<keyword evidence="11" id="KW-0325">Glycoprotein</keyword>
<dbReference type="AlphaFoldDB" id="A0A5C7HCU0"/>
<keyword evidence="13" id="KW-0407">Ion channel</keyword>
<keyword evidence="6" id="KW-0732">Signal</keyword>
<accession>A0A5C7HCU0</accession>
<evidence type="ECO:0000256" key="8">
    <source>
        <dbReference type="ARBA" id="ARBA00023065"/>
    </source>
</evidence>
<dbReference type="Pfam" id="PF10613">
    <property type="entry name" value="Lig_chan-Glu_bd"/>
    <property type="match status" value="1"/>
</dbReference>
<evidence type="ECO:0000256" key="3">
    <source>
        <dbReference type="ARBA" id="ARBA00011095"/>
    </source>
</evidence>
<dbReference type="CDD" id="cd13686">
    <property type="entry name" value="GluR_Plant"/>
    <property type="match status" value="1"/>
</dbReference>
<organism evidence="17 18">
    <name type="scientific">Acer yangbiense</name>
    <dbReference type="NCBI Taxonomy" id="1000413"/>
    <lineage>
        <taxon>Eukaryota</taxon>
        <taxon>Viridiplantae</taxon>
        <taxon>Streptophyta</taxon>
        <taxon>Embryophyta</taxon>
        <taxon>Tracheophyta</taxon>
        <taxon>Spermatophyta</taxon>
        <taxon>Magnoliopsida</taxon>
        <taxon>eudicotyledons</taxon>
        <taxon>Gunneridae</taxon>
        <taxon>Pentapetalae</taxon>
        <taxon>rosids</taxon>
        <taxon>malvids</taxon>
        <taxon>Sapindales</taxon>
        <taxon>Sapindaceae</taxon>
        <taxon>Hippocastanoideae</taxon>
        <taxon>Acereae</taxon>
        <taxon>Acer</taxon>
    </lineage>
</organism>
<dbReference type="FunFam" id="3.40.190.10:FF:000103">
    <property type="entry name" value="Glutamate receptor"/>
    <property type="match status" value="1"/>
</dbReference>
<comment type="subunit">
    <text evidence="3">May form heteromers.</text>
</comment>
<feature type="domain" description="Ionotropic glutamate receptor C-terminal" evidence="16">
    <location>
        <begin position="283"/>
        <end position="626"/>
    </location>
</feature>
<keyword evidence="12" id="KW-1071">Ligand-gated ion channel</keyword>
<feature type="transmembrane region" description="Helical" evidence="15">
    <location>
        <begin position="145"/>
        <end position="171"/>
    </location>
</feature>
<evidence type="ECO:0000256" key="4">
    <source>
        <dbReference type="ARBA" id="ARBA00022448"/>
    </source>
</evidence>
<evidence type="ECO:0000313" key="18">
    <source>
        <dbReference type="Proteomes" id="UP000323000"/>
    </source>
</evidence>
<comment type="function">
    <text evidence="14">Glutamate-gated receptor that probably acts as a non-selective cation channel. May be involved in light-signal transduction and calcium homeostasis via the regulation of calcium influx into cells.</text>
</comment>
<dbReference type="OrthoDB" id="5984008at2759"/>
<feature type="transmembrane region" description="Helical" evidence="15">
    <location>
        <begin position="656"/>
        <end position="677"/>
    </location>
</feature>
<feature type="transmembrane region" description="Helical" evidence="15">
    <location>
        <begin position="85"/>
        <end position="103"/>
    </location>
</feature>